<proteinExistence type="predicted"/>
<dbReference type="AlphaFoldDB" id="A0AAW0JQB1"/>
<dbReference type="Gene3D" id="1.10.10.520">
    <property type="entry name" value="Ubiquitin activating enzymes (Uba3). Chain: B, domain 2"/>
    <property type="match status" value="1"/>
</dbReference>
<reference evidence="5 6" key="1">
    <citation type="journal article" date="2018" name="Sci. Data">
        <title>The draft genome sequence of cork oak.</title>
        <authorList>
            <person name="Ramos A.M."/>
            <person name="Usie A."/>
            <person name="Barbosa P."/>
            <person name="Barros P.M."/>
            <person name="Capote T."/>
            <person name="Chaves I."/>
            <person name="Simoes F."/>
            <person name="Abreu I."/>
            <person name="Carrasquinho I."/>
            <person name="Faro C."/>
            <person name="Guimaraes J.B."/>
            <person name="Mendonca D."/>
            <person name="Nobrega F."/>
            <person name="Rodrigues L."/>
            <person name="Saibo N.J.M."/>
            <person name="Varela M.C."/>
            <person name="Egas C."/>
            <person name="Matos J."/>
            <person name="Miguel C.M."/>
            <person name="Oliveira M.M."/>
            <person name="Ricardo C.P."/>
            <person name="Goncalves S."/>
        </authorList>
    </citation>
    <scope>NUCLEOTIDE SEQUENCE [LARGE SCALE GENOMIC DNA]</scope>
    <source>
        <strain evidence="6">cv. HL8</strain>
    </source>
</reference>
<evidence type="ECO:0000313" key="5">
    <source>
        <dbReference type="EMBL" id="KAK7828406.1"/>
    </source>
</evidence>
<dbReference type="EMBL" id="PKMF04000503">
    <property type="protein sequence ID" value="KAK7828406.1"/>
    <property type="molecule type" value="Genomic_DNA"/>
</dbReference>
<organism evidence="5 6">
    <name type="scientific">Quercus suber</name>
    <name type="common">Cork oak</name>
    <dbReference type="NCBI Taxonomy" id="58331"/>
    <lineage>
        <taxon>Eukaryota</taxon>
        <taxon>Viridiplantae</taxon>
        <taxon>Streptophyta</taxon>
        <taxon>Embryophyta</taxon>
        <taxon>Tracheophyta</taxon>
        <taxon>Spermatophyta</taxon>
        <taxon>Magnoliopsida</taxon>
        <taxon>eudicotyledons</taxon>
        <taxon>Gunneridae</taxon>
        <taxon>Pentapetalae</taxon>
        <taxon>rosids</taxon>
        <taxon>fabids</taxon>
        <taxon>Fagales</taxon>
        <taxon>Fagaceae</taxon>
        <taxon>Quercus</taxon>
    </lineage>
</organism>
<keyword evidence="2" id="KW-0833">Ubl conjugation pathway</keyword>
<comment type="pathway">
    <text evidence="4">Protein modification.</text>
</comment>
<keyword evidence="1" id="KW-0547">Nucleotide-binding</keyword>
<accession>A0AAW0JQB1</accession>
<keyword evidence="3" id="KW-0067">ATP-binding</keyword>
<dbReference type="InterPro" id="IPR023318">
    <property type="entry name" value="Ub_act_enz_dom_a_sf"/>
</dbReference>
<protein>
    <submittedName>
        <fullName evidence="5">E3 ubiquitin-protein ligase airp2</fullName>
    </submittedName>
</protein>
<keyword evidence="6" id="KW-1185">Reference proteome</keyword>
<dbReference type="Proteomes" id="UP000237347">
    <property type="component" value="Unassembled WGS sequence"/>
</dbReference>
<comment type="caution">
    <text evidence="5">The sequence shown here is derived from an EMBL/GenBank/DDBJ whole genome shotgun (WGS) entry which is preliminary data.</text>
</comment>
<gene>
    <name evidence="5" type="primary">AIRP2_2</name>
    <name evidence="5" type="ORF">CFP56_030309</name>
</gene>
<dbReference type="GO" id="GO:0005524">
    <property type="term" value="F:ATP binding"/>
    <property type="evidence" value="ECO:0007669"/>
    <property type="project" value="UniProtKB-KW"/>
</dbReference>
<evidence type="ECO:0000256" key="2">
    <source>
        <dbReference type="ARBA" id="ARBA00022786"/>
    </source>
</evidence>
<sequence>MLDYYQQLAAKPSYRDSIKVLETDIQYTNMLGKTFDPDDPEHMKWIYNEAVKRAELFGILGVTYSLTQVHSDGKLRMSSSRRRATIKEFYAVILPSLQHLNCNSSEFDIGQEEGDGMEMIVTKKLDDKRKTAEGDLEREDESTRSESCPFCWGTLKRVKSGDLWVLTCSSDVVGSQTMLKEDMLRFYLYINGLPKDISDALFLMHFEYLF</sequence>
<evidence type="ECO:0000256" key="3">
    <source>
        <dbReference type="ARBA" id="ARBA00022840"/>
    </source>
</evidence>
<name>A0AAW0JQB1_QUESU</name>
<evidence type="ECO:0000256" key="4">
    <source>
        <dbReference type="ARBA" id="ARBA00043952"/>
    </source>
</evidence>
<evidence type="ECO:0000313" key="6">
    <source>
        <dbReference type="Proteomes" id="UP000237347"/>
    </source>
</evidence>
<evidence type="ECO:0000256" key="1">
    <source>
        <dbReference type="ARBA" id="ARBA00022741"/>
    </source>
</evidence>